<keyword evidence="4" id="KW-1185">Reference proteome</keyword>
<reference evidence="3 4" key="1">
    <citation type="submission" date="2018-02" db="EMBL/GenBank/DDBJ databases">
        <title>Jeotgalibacillus proteolyticum sp. nov. a protease producing bacterium isolated from ocean sediments of Laizhou Bay.</title>
        <authorList>
            <person name="Li Y."/>
        </authorList>
    </citation>
    <scope>NUCLEOTIDE SEQUENCE [LARGE SCALE GENOMIC DNA]</scope>
    <source>
        <strain evidence="3 4">22-7</strain>
    </source>
</reference>
<dbReference type="PANTHER" id="PTHR41307:SF1">
    <property type="entry name" value="MEMBRANE PROTEIN"/>
    <property type="match status" value="1"/>
</dbReference>
<dbReference type="InterPro" id="IPR012963">
    <property type="entry name" value="HAAS_TM"/>
</dbReference>
<protein>
    <recommendedName>
        <fullName evidence="2">HAAS transmembrane region domain-containing protein</fullName>
    </recommendedName>
</protein>
<feature type="domain" description="HAAS transmembrane region" evidence="2">
    <location>
        <begin position="91"/>
        <end position="203"/>
    </location>
</feature>
<feature type="transmembrane region" description="Helical" evidence="1">
    <location>
        <begin position="103"/>
        <end position="129"/>
    </location>
</feature>
<feature type="transmembrane region" description="Helical" evidence="1">
    <location>
        <begin position="76"/>
        <end position="97"/>
    </location>
</feature>
<dbReference type="EMBL" id="PREZ01000006">
    <property type="protein sequence ID" value="PPA69392.1"/>
    <property type="molecule type" value="Genomic_DNA"/>
</dbReference>
<dbReference type="Pfam" id="PF08006">
    <property type="entry name" value="HAAS_TM"/>
    <property type="match status" value="1"/>
</dbReference>
<feature type="transmembrane region" description="Helical" evidence="1">
    <location>
        <begin position="198"/>
        <end position="217"/>
    </location>
</feature>
<sequence length="255" mass="28729">MDNLSKESRRFLDDLRLYLFSSGKNEAEIGEIAEELEVHFAEAEKNGKPIEQIVGESPKEYMEMISKEMKVDTKAWLKYIPLIIFGAISFSVIAQLVDDLRLNFSYVFLGGTVVISIIFILLVFGVFKYTASRQVSKTKELLMIMIPSFLNIALFGALIFWDMFYTLPGIQLGVTASIITGGIVLLFLIGFSFWAKTAILPVILAALHIPELLLRLTSLEVSARLIIGMIITYIVIGLYLYYTFKKLKKEETASA</sequence>
<feature type="transmembrane region" description="Helical" evidence="1">
    <location>
        <begin position="141"/>
        <end position="164"/>
    </location>
</feature>
<keyword evidence="1" id="KW-0472">Membrane</keyword>
<keyword evidence="1" id="KW-1133">Transmembrane helix</keyword>
<dbReference type="Gene3D" id="1.10.1900.10">
    <property type="entry name" value="c-terminal domain of poly(a) binding protein"/>
    <property type="match status" value="1"/>
</dbReference>
<accession>A0A2S5G8R4</accession>
<evidence type="ECO:0000313" key="3">
    <source>
        <dbReference type="EMBL" id="PPA69392.1"/>
    </source>
</evidence>
<dbReference type="OrthoDB" id="1750748at2"/>
<gene>
    <name evidence="3" type="ORF">C4B60_16515</name>
</gene>
<name>A0A2S5G8R4_9BACL</name>
<evidence type="ECO:0000259" key="2">
    <source>
        <dbReference type="Pfam" id="PF08006"/>
    </source>
</evidence>
<comment type="caution">
    <text evidence="3">The sequence shown here is derived from an EMBL/GenBank/DDBJ whole genome shotgun (WGS) entry which is preliminary data.</text>
</comment>
<dbReference type="PANTHER" id="PTHR41307">
    <property type="entry name" value="MEMBRANE PROTEIN-RELATED"/>
    <property type="match status" value="1"/>
</dbReference>
<dbReference type="RefSeq" id="WP_104059130.1">
    <property type="nucleotide sequence ID" value="NZ_PREZ01000006.1"/>
</dbReference>
<feature type="transmembrane region" description="Helical" evidence="1">
    <location>
        <begin position="223"/>
        <end position="242"/>
    </location>
</feature>
<dbReference type="SUPFAM" id="SSF158560">
    <property type="entry name" value="BH3980-like"/>
    <property type="match status" value="1"/>
</dbReference>
<dbReference type="Proteomes" id="UP000239047">
    <property type="component" value="Unassembled WGS sequence"/>
</dbReference>
<feature type="transmembrane region" description="Helical" evidence="1">
    <location>
        <begin position="170"/>
        <end position="191"/>
    </location>
</feature>
<evidence type="ECO:0000313" key="4">
    <source>
        <dbReference type="Proteomes" id="UP000239047"/>
    </source>
</evidence>
<organism evidence="3 4">
    <name type="scientific">Jeotgalibacillus proteolyticus</name>
    <dbReference type="NCBI Taxonomy" id="2082395"/>
    <lineage>
        <taxon>Bacteria</taxon>
        <taxon>Bacillati</taxon>
        <taxon>Bacillota</taxon>
        <taxon>Bacilli</taxon>
        <taxon>Bacillales</taxon>
        <taxon>Caryophanaceae</taxon>
        <taxon>Jeotgalibacillus</taxon>
    </lineage>
</organism>
<keyword evidence="1" id="KW-0812">Transmembrane</keyword>
<proteinExistence type="predicted"/>
<dbReference type="AlphaFoldDB" id="A0A2S5G8R4"/>
<evidence type="ECO:0000256" key="1">
    <source>
        <dbReference type="SAM" id="Phobius"/>
    </source>
</evidence>